<keyword evidence="3" id="KW-1185">Reference proteome</keyword>
<proteinExistence type="predicted"/>
<dbReference type="Proteomes" id="UP000004507">
    <property type="component" value="Unassembled WGS sequence"/>
</dbReference>
<feature type="compositionally biased region" description="Basic residues" evidence="1">
    <location>
        <begin position="71"/>
        <end position="80"/>
    </location>
</feature>
<dbReference type="RefSeq" id="WP_007205432.1">
    <property type="nucleotide sequence ID" value="NZ_CH672414.1"/>
</dbReference>
<sequence>MAGTKIATCCYCGTRAALVLRGQNRHELSCSNCGAPLHVMKMLPATKAPAPQPQKRPYTPPHPERQQVARPQKRRKGKSFGRKVFSEIWDIIEDVFD</sequence>
<evidence type="ECO:0000313" key="2">
    <source>
        <dbReference type="EMBL" id="EAQ05912.1"/>
    </source>
</evidence>
<dbReference type="AlphaFoldDB" id="A3V6P6"/>
<reference evidence="2 3" key="1">
    <citation type="submission" date="2006-01" db="EMBL/GenBank/DDBJ databases">
        <authorList>
            <person name="Hagstrom A."/>
            <person name="Ferriera S."/>
            <person name="Johnson J."/>
            <person name="Kravitz S."/>
            <person name="Halpern A."/>
            <person name="Remington K."/>
            <person name="Beeson K."/>
            <person name="Tran B."/>
            <person name="Rogers Y.-H."/>
            <person name="Friedman R."/>
            <person name="Venter J.C."/>
        </authorList>
    </citation>
    <scope>NUCLEOTIDE SEQUENCE [LARGE SCALE GENOMIC DNA]</scope>
    <source>
        <strain evidence="2 3">SKA53</strain>
    </source>
</reference>
<dbReference type="EMBL" id="AAMS01000006">
    <property type="protein sequence ID" value="EAQ05912.1"/>
    <property type="molecule type" value="Genomic_DNA"/>
</dbReference>
<accession>A3V6P6</accession>
<evidence type="ECO:0000313" key="3">
    <source>
        <dbReference type="Proteomes" id="UP000004507"/>
    </source>
</evidence>
<feature type="compositionally biased region" description="Pro residues" evidence="1">
    <location>
        <begin position="50"/>
        <end position="61"/>
    </location>
</feature>
<dbReference type="HOGENOM" id="CLU_2208793_0_0_5"/>
<dbReference type="eggNOG" id="ENOG503326U">
    <property type="taxonomic scope" value="Bacteria"/>
</dbReference>
<gene>
    <name evidence="2" type="ORF">SKA53_07401</name>
</gene>
<dbReference type="OrthoDB" id="7868311at2"/>
<dbReference type="STRING" id="314232.SKA53_07401"/>
<evidence type="ECO:0000256" key="1">
    <source>
        <dbReference type="SAM" id="MobiDB-lite"/>
    </source>
</evidence>
<protein>
    <submittedName>
        <fullName evidence="2">Uncharacterized protein</fullName>
    </submittedName>
</protein>
<comment type="caution">
    <text evidence="2">The sequence shown here is derived from an EMBL/GenBank/DDBJ whole genome shotgun (WGS) entry which is preliminary data.</text>
</comment>
<name>A3V6P6_9RHOB</name>
<organism evidence="2 3">
    <name type="scientific">Yoonia vestfoldensis SKA53</name>
    <dbReference type="NCBI Taxonomy" id="314232"/>
    <lineage>
        <taxon>Bacteria</taxon>
        <taxon>Pseudomonadati</taxon>
        <taxon>Pseudomonadota</taxon>
        <taxon>Alphaproteobacteria</taxon>
        <taxon>Rhodobacterales</taxon>
        <taxon>Paracoccaceae</taxon>
        <taxon>Yoonia</taxon>
    </lineage>
</organism>
<feature type="region of interest" description="Disordered" evidence="1">
    <location>
        <begin position="45"/>
        <end position="80"/>
    </location>
</feature>